<feature type="compositionally biased region" description="Basic and acidic residues" evidence="2">
    <location>
        <begin position="244"/>
        <end position="275"/>
    </location>
</feature>
<feature type="compositionally biased region" description="Basic residues" evidence="2">
    <location>
        <begin position="1099"/>
        <end position="1115"/>
    </location>
</feature>
<keyword evidence="3" id="KW-0812">Transmembrane</keyword>
<feature type="compositionally biased region" description="Basic and acidic residues" evidence="2">
    <location>
        <begin position="154"/>
        <end position="170"/>
    </location>
</feature>
<dbReference type="Proteomes" id="UP001627154">
    <property type="component" value="Unassembled WGS sequence"/>
</dbReference>
<keyword evidence="5" id="KW-1185">Reference proteome</keyword>
<organism evidence="4 5">
    <name type="scientific">Trichogramma kaykai</name>
    <dbReference type="NCBI Taxonomy" id="54128"/>
    <lineage>
        <taxon>Eukaryota</taxon>
        <taxon>Metazoa</taxon>
        <taxon>Ecdysozoa</taxon>
        <taxon>Arthropoda</taxon>
        <taxon>Hexapoda</taxon>
        <taxon>Insecta</taxon>
        <taxon>Pterygota</taxon>
        <taxon>Neoptera</taxon>
        <taxon>Endopterygota</taxon>
        <taxon>Hymenoptera</taxon>
        <taxon>Apocrita</taxon>
        <taxon>Proctotrupomorpha</taxon>
        <taxon>Chalcidoidea</taxon>
        <taxon>Trichogrammatidae</taxon>
        <taxon>Trichogramma</taxon>
    </lineage>
</organism>
<dbReference type="InterPro" id="IPR040248">
    <property type="entry name" value="RRBP1"/>
</dbReference>
<dbReference type="PANTHER" id="PTHR18939">
    <property type="entry name" value="RIBOSOME BINDING PROTEIN-1"/>
    <property type="match status" value="1"/>
</dbReference>
<keyword evidence="3" id="KW-1133">Transmembrane helix</keyword>
<sequence length="1115" mass="126656">MDVQTGLIYVAVVVISALVIGFVSIFAMKEKSYEDAIREQRNLPDDLLFGRKEKVKEKKHKNKANKKPKEKKEEKEEVKEIKEEKSEHVQFEENPQILPAEPTVQDNSKGNKKKNKAEKIKPILVNKDESILTSDINAAQITPVQEVNHFDVTQPKDDLELIRSHSRENLHQASQPAEASATTAPATAPAAVNKSSPKDTPTRGSIKKNAKDKDAKKKDEPKEEKKESSPAARAAAGQHQQQAGKDKEVKETKEKEKPKEVTANKEGKEVKENVVAKETAALVHSTNRENHQQQQHSKKNKKQKDILAQIGGDKDGVNFSLLQPLVQKAELSRSEIQFLIESLLNKQQENPAGEQAEWSEGRADPVMKLKRQLADKEKALRDEQEATAGVQSKLIELRQELNSERSRYTATVRQLEEALTAKTTEAATLHTRMQHILESHAAEKQGYARQIEQLQTKINEDAAIIVKMQEDQGHSHGQMQQEMLNLRKQHEFQLNQLREQLSRKSEEITQIQAANMTLQQEFQATCDSSAHEIEVLRSQLVIADNDRIHLQGQIQQMKESADQVPDLVHQLEEALRQKTEIDQRMKQMLRHEQELQKQISRIQPELSTLNLQLEQARNELATERQKSEETVKELTEAKTKQLQKVESELQDAKARINELQQQNETLAKELEAVSELQQEIKNLRKENEKSAGLISQMETANAQRPPVEGRENGIEEVGGKQNIIELDYDKLLVQKDDQISKLKATVAEKEEEFNKINEQVKSLRAEVEKHHNLAEELEKKLNEQKDKNNSQVLVQKSIVDEGKETKALVSRIFPDIEVSGKCHEDLLTAFEERLRQTVEESKNSSLKYEELDLANKNLQALVNHYKQIIYDTESMLNKLQNHIESEEKRWQAQLRVKDVEIDNLRTEITEIKNKASAGVELTQKVAELEARQSESKGVSSSTPDLGVVEKLQQEKDVLYHQLQEESKKLEGLNSEVNQLRAQLEKTHVALANEEQNNFKLAREIKEMSELKNTTSADSSSSEQLAQNGPPNDDSPQSETTLEKQSPLAVLKQTLLKNPELECFLIDTNGKVQSEDNDNDSLTNSCDMTNKVAKNNFHGQQKKKSKKKRKGGSGKK</sequence>
<evidence type="ECO:0000256" key="2">
    <source>
        <dbReference type="SAM" id="MobiDB-lite"/>
    </source>
</evidence>
<keyword evidence="3" id="KW-0472">Membrane</keyword>
<feature type="compositionally biased region" description="Basic and acidic residues" evidence="2">
    <location>
        <begin position="70"/>
        <end position="91"/>
    </location>
</feature>
<dbReference type="EMBL" id="JBJJXI010000026">
    <property type="protein sequence ID" value="KAL3404322.1"/>
    <property type="molecule type" value="Genomic_DNA"/>
</dbReference>
<feature type="coiled-coil region" evidence="1">
    <location>
        <begin position="366"/>
        <end position="521"/>
    </location>
</feature>
<evidence type="ECO:0008006" key="6">
    <source>
        <dbReference type="Google" id="ProtNLM"/>
    </source>
</evidence>
<feature type="compositionally biased region" description="Polar residues" evidence="2">
    <location>
        <begin position="1010"/>
        <end position="1043"/>
    </location>
</feature>
<evidence type="ECO:0000256" key="1">
    <source>
        <dbReference type="SAM" id="Coils"/>
    </source>
</evidence>
<feature type="coiled-coil region" evidence="1">
    <location>
        <begin position="732"/>
        <end position="794"/>
    </location>
</feature>
<feature type="compositionally biased region" description="Low complexity" evidence="2">
    <location>
        <begin position="172"/>
        <end position="191"/>
    </location>
</feature>
<feature type="compositionally biased region" description="Low complexity" evidence="2">
    <location>
        <begin position="229"/>
        <end position="243"/>
    </location>
</feature>
<proteinExistence type="predicted"/>
<feature type="region of interest" description="Disordered" evidence="2">
    <location>
        <begin position="48"/>
        <end position="124"/>
    </location>
</feature>
<feature type="coiled-coil region" evidence="1">
    <location>
        <begin position="869"/>
        <end position="914"/>
    </location>
</feature>
<dbReference type="AlphaFoldDB" id="A0ABD2XHF9"/>
<feature type="coiled-coil region" evidence="1">
    <location>
        <begin position="571"/>
        <end position="693"/>
    </location>
</feature>
<feature type="region of interest" description="Disordered" evidence="2">
    <location>
        <begin position="1070"/>
        <end position="1115"/>
    </location>
</feature>
<feature type="compositionally biased region" description="Basic residues" evidence="2">
    <location>
        <begin position="57"/>
        <end position="69"/>
    </location>
</feature>
<name>A0ABD2XHF9_9HYME</name>
<comment type="caution">
    <text evidence="4">The sequence shown here is derived from an EMBL/GenBank/DDBJ whole genome shotgun (WGS) entry which is preliminary data.</text>
</comment>
<accession>A0ABD2XHF9</accession>
<evidence type="ECO:0000313" key="5">
    <source>
        <dbReference type="Proteomes" id="UP001627154"/>
    </source>
</evidence>
<reference evidence="4 5" key="1">
    <citation type="journal article" date="2024" name="bioRxiv">
        <title>A reference genome for Trichogramma kaykai: A tiny desert-dwelling parasitoid wasp with competing sex-ratio distorters.</title>
        <authorList>
            <person name="Culotta J."/>
            <person name="Lindsey A.R."/>
        </authorList>
    </citation>
    <scope>NUCLEOTIDE SEQUENCE [LARGE SCALE GENOMIC DNA]</scope>
    <source>
        <strain evidence="4 5">KSX58</strain>
    </source>
</reference>
<evidence type="ECO:0000256" key="3">
    <source>
        <dbReference type="SAM" id="Phobius"/>
    </source>
</evidence>
<protein>
    <recommendedName>
        <fullName evidence="6">Ribosome receptor lysine/proline rich domain-containing protein</fullName>
    </recommendedName>
</protein>
<feature type="compositionally biased region" description="Basic and acidic residues" evidence="2">
    <location>
        <begin position="209"/>
        <end position="228"/>
    </location>
</feature>
<dbReference type="PANTHER" id="PTHR18939:SF4">
    <property type="entry name" value="RIBOSOME-BINDING PROTEIN 1"/>
    <property type="match status" value="1"/>
</dbReference>
<gene>
    <name evidence="4" type="ORF">TKK_003278</name>
</gene>
<feature type="region of interest" description="Disordered" evidence="2">
    <location>
        <begin position="141"/>
        <end position="305"/>
    </location>
</feature>
<feature type="transmembrane region" description="Helical" evidence="3">
    <location>
        <begin position="6"/>
        <end position="28"/>
    </location>
</feature>
<feature type="region of interest" description="Disordered" evidence="2">
    <location>
        <begin position="1009"/>
        <end position="1044"/>
    </location>
</feature>
<keyword evidence="1" id="KW-0175">Coiled coil</keyword>
<evidence type="ECO:0000313" key="4">
    <source>
        <dbReference type="EMBL" id="KAL3404322.1"/>
    </source>
</evidence>